<dbReference type="Proteomes" id="UP000324800">
    <property type="component" value="Unassembled WGS sequence"/>
</dbReference>
<reference evidence="2 3" key="1">
    <citation type="submission" date="2019-03" db="EMBL/GenBank/DDBJ databases">
        <title>Single cell metagenomics reveals metabolic interactions within the superorganism composed of flagellate Streblomastix strix and complex community of Bacteroidetes bacteria on its surface.</title>
        <authorList>
            <person name="Treitli S.C."/>
            <person name="Kolisko M."/>
            <person name="Husnik F."/>
            <person name="Keeling P."/>
            <person name="Hampl V."/>
        </authorList>
    </citation>
    <scope>NUCLEOTIDE SEQUENCE [LARGE SCALE GENOMIC DNA]</scope>
    <source>
        <strain evidence="2">ST1C</strain>
    </source>
</reference>
<feature type="compositionally biased region" description="Polar residues" evidence="1">
    <location>
        <begin position="7"/>
        <end position="29"/>
    </location>
</feature>
<proteinExistence type="predicted"/>
<name>A0A5J4X6E2_9EUKA</name>
<evidence type="ECO:0000256" key="1">
    <source>
        <dbReference type="SAM" id="MobiDB-lite"/>
    </source>
</evidence>
<accession>A0A5J4X6E2</accession>
<sequence>MPHLQPLAQQAVNKVQMSSNTATPSQQTQMSFVPLQQKNYPPLSHPIVLNAAQTTTTATFEGHDTNAQPDSSAGIGGYTGSEQYYYSQYPENGQL</sequence>
<evidence type="ECO:0000313" key="2">
    <source>
        <dbReference type="EMBL" id="KAA6402770.1"/>
    </source>
</evidence>
<protein>
    <submittedName>
        <fullName evidence="2">Uncharacterized protein</fullName>
    </submittedName>
</protein>
<feature type="region of interest" description="Disordered" evidence="1">
    <location>
        <begin position="1"/>
        <end position="29"/>
    </location>
</feature>
<gene>
    <name evidence="2" type="ORF">EZS28_001705</name>
</gene>
<comment type="caution">
    <text evidence="2">The sequence shown here is derived from an EMBL/GenBank/DDBJ whole genome shotgun (WGS) entry which is preliminary data.</text>
</comment>
<dbReference type="EMBL" id="SNRW01000188">
    <property type="protein sequence ID" value="KAA6402770.1"/>
    <property type="molecule type" value="Genomic_DNA"/>
</dbReference>
<organism evidence="2 3">
    <name type="scientific">Streblomastix strix</name>
    <dbReference type="NCBI Taxonomy" id="222440"/>
    <lineage>
        <taxon>Eukaryota</taxon>
        <taxon>Metamonada</taxon>
        <taxon>Preaxostyla</taxon>
        <taxon>Oxymonadida</taxon>
        <taxon>Streblomastigidae</taxon>
        <taxon>Streblomastix</taxon>
    </lineage>
</organism>
<dbReference type="AlphaFoldDB" id="A0A5J4X6E2"/>
<evidence type="ECO:0000313" key="3">
    <source>
        <dbReference type="Proteomes" id="UP000324800"/>
    </source>
</evidence>